<reference evidence="3 4" key="1">
    <citation type="journal article" date="2023" name="bioRxiv">
        <title>An intranuclear bacterial parasite of deep-sea mussels expresses apoptosis inhibitors acquired from its host.</title>
        <authorList>
            <person name="Gonzalez Porras M.A."/>
            <person name="Assie A."/>
            <person name="Tietjen M."/>
            <person name="Violette M."/>
            <person name="Kleiner M."/>
            <person name="Gruber-Vodicka H."/>
            <person name="Dubilier N."/>
            <person name="Leisch N."/>
        </authorList>
    </citation>
    <scope>NUCLEOTIDE SEQUENCE [LARGE SCALE GENOMIC DNA]</scope>
    <source>
        <strain evidence="3">IAP13</strain>
    </source>
</reference>
<keyword evidence="1" id="KW-0732">Signal</keyword>
<dbReference type="PANTHER" id="PTHR45856">
    <property type="entry name" value="ALPHA/BETA-HYDROLASES SUPERFAMILY PROTEIN"/>
    <property type="match status" value="1"/>
</dbReference>
<accession>A0AA90NTU1</accession>
<evidence type="ECO:0000313" key="4">
    <source>
        <dbReference type="Proteomes" id="UP001178148"/>
    </source>
</evidence>
<dbReference type="AlphaFoldDB" id="A0AA90NTU1"/>
<keyword evidence="4" id="KW-1185">Reference proteome</keyword>
<feature type="domain" description="Fungal lipase-type" evidence="2">
    <location>
        <begin position="144"/>
        <end position="299"/>
    </location>
</feature>
<dbReference type="Proteomes" id="UP001178148">
    <property type="component" value="Unassembled WGS sequence"/>
</dbReference>
<dbReference type="SUPFAM" id="SSF53474">
    <property type="entry name" value="alpha/beta-Hydrolases"/>
    <property type="match status" value="1"/>
</dbReference>
<evidence type="ECO:0000313" key="3">
    <source>
        <dbReference type="EMBL" id="MDP0589235.1"/>
    </source>
</evidence>
<dbReference type="InterPro" id="IPR002921">
    <property type="entry name" value="Fungal_lipase-type"/>
</dbReference>
<protein>
    <recommendedName>
        <fullName evidence="2">Fungal lipase-type domain-containing protein</fullName>
    </recommendedName>
</protein>
<dbReference type="EMBL" id="JASXSV010000011">
    <property type="protein sequence ID" value="MDP0589235.1"/>
    <property type="molecule type" value="Genomic_DNA"/>
</dbReference>
<gene>
    <name evidence="3" type="ORF">QS748_08600</name>
</gene>
<dbReference type="InterPro" id="IPR029058">
    <property type="entry name" value="AB_hydrolase_fold"/>
</dbReference>
<feature type="chain" id="PRO_5041693310" description="Fungal lipase-type domain-containing protein" evidence="1">
    <location>
        <begin position="25"/>
        <end position="420"/>
    </location>
</feature>
<dbReference type="GO" id="GO:0006629">
    <property type="term" value="P:lipid metabolic process"/>
    <property type="evidence" value="ECO:0007669"/>
    <property type="project" value="InterPro"/>
</dbReference>
<name>A0AA90NTU1_9GAMM</name>
<evidence type="ECO:0000256" key="1">
    <source>
        <dbReference type="SAM" id="SignalP"/>
    </source>
</evidence>
<organism evidence="3 4">
    <name type="scientific">Candidatus Endonucleibacter bathymodioli</name>
    <dbReference type="NCBI Taxonomy" id="539814"/>
    <lineage>
        <taxon>Bacteria</taxon>
        <taxon>Pseudomonadati</taxon>
        <taxon>Pseudomonadota</taxon>
        <taxon>Gammaproteobacteria</taxon>
        <taxon>Oceanospirillales</taxon>
        <taxon>Endozoicomonadaceae</taxon>
        <taxon>Candidatus Endonucleibacter</taxon>
    </lineage>
</organism>
<comment type="caution">
    <text evidence="3">The sequence shown here is derived from an EMBL/GenBank/DDBJ whole genome shotgun (WGS) entry which is preliminary data.</text>
</comment>
<dbReference type="PANTHER" id="PTHR45856:SF11">
    <property type="entry name" value="FUNGAL LIPASE-LIKE DOMAIN-CONTAINING PROTEIN"/>
    <property type="match status" value="1"/>
</dbReference>
<proteinExistence type="predicted"/>
<dbReference type="Gene3D" id="3.40.50.1820">
    <property type="entry name" value="alpha/beta hydrolase"/>
    <property type="match status" value="1"/>
</dbReference>
<evidence type="ECO:0000259" key="2">
    <source>
        <dbReference type="Pfam" id="PF01764"/>
    </source>
</evidence>
<dbReference type="Pfam" id="PF01764">
    <property type="entry name" value="Lipase_3"/>
    <property type="match status" value="1"/>
</dbReference>
<feature type="signal peptide" evidence="1">
    <location>
        <begin position="1"/>
        <end position="24"/>
    </location>
</feature>
<sequence length="420" mass="45231">MFKKYAPILNVLIASALISMPLLASDPNVASGDDAPTKRTLKFLNPDDLHQSLIFSLRAYYPEKANSGAGRESGWSFQSFKGEVGIKGANIFRPVLKYTQNHILTEGALAGLDLSNMELEVTEQSGFVAVKLNKSQNVNSVTVFVAFQGTTATESSIATDMNVLRKTLPAPFEGSAHAGFVTAAMSSYYNVKMAIADQVSAVCGKSFSSLEDIAANKDIQLNIIFSGHSLGAAKAALTAKFVGRDLNLSSACTARIRLYVVSIGGPALFDSATADDMDNFFGSQYVRLVAPLDFVSRSSDISFGYYKHAGIMISLPRIGYINIFLSSFIGSYLGSNRTTPFAITEGLATASSKMHSCENYIAIIINGGIYRKFYFESKNMVDPDAHKYAPESAASCLYPVAICTLLVALTVGRYISKACH</sequence>
<dbReference type="InterPro" id="IPR051218">
    <property type="entry name" value="Sec_MonoDiacylglyc_Lipase"/>
</dbReference>